<dbReference type="InterPro" id="IPR003439">
    <property type="entry name" value="ABC_transporter-like_ATP-bd"/>
</dbReference>
<keyword evidence="3" id="KW-0813">Transport</keyword>
<accession>A0A518BZH5</accession>
<dbReference type="Pfam" id="PF00005">
    <property type="entry name" value="ABC_tran"/>
    <property type="match status" value="1"/>
</dbReference>
<evidence type="ECO:0000256" key="5">
    <source>
        <dbReference type="ARBA" id="ARBA00022741"/>
    </source>
</evidence>
<keyword evidence="7" id="KW-0472">Membrane</keyword>
<evidence type="ECO:0000256" key="7">
    <source>
        <dbReference type="ARBA" id="ARBA00023136"/>
    </source>
</evidence>
<dbReference type="GO" id="GO:0016887">
    <property type="term" value="F:ATP hydrolysis activity"/>
    <property type="evidence" value="ECO:0007669"/>
    <property type="project" value="InterPro"/>
</dbReference>
<dbReference type="OrthoDB" id="9806726at2"/>
<comment type="similarity">
    <text evidence="2">Belongs to the ABC transporter superfamily.</text>
</comment>
<dbReference type="RefSeq" id="WP_145446542.1">
    <property type="nucleotide sequence ID" value="NZ_CP036280.1"/>
</dbReference>
<sequence>MNRSAPAIEARDVRVTAHGHTILDGVNLSLQRGETAVLLGPNGCGKTTLARVLMGYQPVRSGTLHVLDKTIGATNLHELRQHVRLVSSTTALGGQSGTLNGLETRMRPLAAVLTGIDGSLMLTRNLPSQDEDRAMHLLRVVGLGHRETSAIGTLSTGEQRRLLLARAMIRPPELLLLDEAAAGLDVAGREQMLLTLRLLMAAGDRPTVLMITHHVEEMPPDTDRVFLMNSGRILRSGTPAQVMTPELLTETFGCRVYVRKASGRYTLEVLPEAWLDLLPETDRIGL</sequence>
<dbReference type="GO" id="GO:0005524">
    <property type="term" value="F:ATP binding"/>
    <property type="evidence" value="ECO:0007669"/>
    <property type="project" value="UniProtKB-KW"/>
</dbReference>
<dbReference type="PROSITE" id="PS50893">
    <property type="entry name" value="ABC_TRANSPORTER_2"/>
    <property type="match status" value="1"/>
</dbReference>
<keyword evidence="4" id="KW-1003">Cell membrane</keyword>
<organism evidence="9 10">
    <name type="scientific">Mucisphaera calidilacus</name>
    <dbReference type="NCBI Taxonomy" id="2527982"/>
    <lineage>
        <taxon>Bacteria</taxon>
        <taxon>Pseudomonadati</taxon>
        <taxon>Planctomycetota</taxon>
        <taxon>Phycisphaerae</taxon>
        <taxon>Phycisphaerales</taxon>
        <taxon>Phycisphaeraceae</taxon>
        <taxon>Mucisphaera</taxon>
    </lineage>
</organism>
<dbReference type="Proteomes" id="UP000320386">
    <property type="component" value="Chromosome"/>
</dbReference>
<evidence type="ECO:0000313" key="9">
    <source>
        <dbReference type="EMBL" id="QDU72370.1"/>
    </source>
</evidence>
<dbReference type="AlphaFoldDB" id="A0A518BZH5"/>
<dbReference type="Gene3D" id="3.40.50.300">
    <property type="entry name" value="P-loop containing nucleotide triphosphate hydrolases"/>
    <property type="match status" value="1"/>
</dbReference>
<evidence type="ECO:0000256" key="2">
    <source>
        <dbReference type="ARBA" id="ARBA00005417"/>
    </source>
</evidence>
<evidence type="ECO:0000259" key="8">
    <source>
        <dbReference type="PROSITE" id="PS50893"/>
    </source>
</evidence>
<name>A0A518BZH5_9BACT</name>
<dbReference type="SUPFAM" id="SSF52540">
    <property type="entry name" value="P-loop containing nucleoside triphosphate hydrolases"/>
    <property type="match status" value="1"/>
</dbReference>
<dbReference type="PANTHER" id="PTHR43166:SF9">
    <property type="entry name" value="GLUTAMATE_ASPARTATE IMPORT ATP-BINDING PROTEIN GLTL"/>
    <property type="match status" value="1"/>
</dbReference>
<dbReference type="InterPro" id="IPR050086">
    <property type="entry name" value="MetN_ABC_transporter-like"/>
</dbReference>
<evidence type="ECO:0000313" key="10">
    <source>
        <dbReference type="Proteomes" id="UP000320386"/>
    </source>
</evidence>
<dbReference type="EC" id="3.6.3.-" evidence="9"/>
<keyword evidence="10" id="KW-1185">Reference proteome</keyword>
<proteinExistence type="inferred from homology"/>
<protein>
    <submittedName>
        <fullName evidence="9">Putative ABC transporter ATP-binding protein YlmA</fullName>
        <ecNumber evidence="9">3.6.3.-</ecNumber>
    </submittedName>
</protein>
<dbReference type="InterPro" id="IPR003593">
    <property type="entry name" value="AAA+_ATPase"/>
</dbReference>
<reference evidence="9 10" key="1">
    <citation type="submission" date="2019-02" db="EMBL/GenBank/DDBJ databases">
        <title>Deep-cultivation of Planctomycetes and their phenomic and genomic characterization uncovers novel biology.</title>
        <authorList>
            <person name="Wiegand S."/>
            <person name="Jogler M."/>
            <person name="Boedeker C."/>
            <person name="Pinto D."/>
            <person name="Vollmers J."/>
            <person name="Rivas-Marin E."/>
            <person name="Kohn T."/>
            <person name="Peeters S.H."/>
            <person name="Heuer A."/>
            <person name="Rast P."/>
            <person name="Oberbeckmann S."/>
            <person name="Bunk B."/>
            <person name="Jeske O."/>
            <person name="Meyerdierks A."/>
            <person name="Storesund J.E."/>
            <person name="Kallscheuer N."/>
            <person name="Luecker S."/>
            <person name="Lage O.M."/>
            <person name="Pohl T."/>
            <person name="Merkel B.J."/>
            <person name="Hornburger P."/>
            <person name="Mueller R.-W."/>
            <person name="Bruemmer F."/>
            <person name="Labrenz M."/>
            <person name="Spormann A.M."/>
            <person name="Op den Camp H."/>
            <person name="Overmann J."/>
            <person name="Amann R."/>
            <person name="Jetten M.S.M."/>
            <person name="Mascher T."/>
            <person name="Medema M.H."/>
            <person name="Devos D.P."/>
            <person name="Kaster A.-K."/>
            <person name="Ovreas L."/>
            <person name="Rohde M."/>
            <person name="Galperin M.Y."/>
            <person name="Jogler C."/>
        </authorList>
    </citation>
    <scope>NUCLEOTIDE SEQUENCE [LARGE SCALE GENOMIC DNA]</scope>
    <source>
        <strain evidence="9 10">Pan265</strain>
    </source>
</reference>
<keyword evidence="6 9" id="KW-0067">ATP-binding</keyword>
<gene>
    <name evidence="9" type="primary">ylmA</name>
    <name evidence="9" type="ORF">Pan265_22350</name>
</gene>
<dbReference type="SMART" id="SM00382">
    <property type="entry name" value="AAA"/>
    <property type="match status" value="1"/>
</dbReference>
<dbReference type="EMBL" id="CP036280">
    <property type="protein sequence ID" value="QDU72370.1"/>
    <property type="molecule type" value="Genomic_DNA"/>
</dbReference>
<keyword evidence="9" id="KW-0378">Hydrolase</keyword>
<keyword evidence="5" id="KW-0547">Nucleotide-binding</keyword>
<feature type="domain" description="ABC transporter" evidence="8">
    <location>
        <begin position="8"/>
        <end position="255"/>
    </location>
</feature>
<evidence type="ECO:0000256" key="1">
    <source>
        <dbReference type="ARBA" id="ARBA00004202"/>
    </source>
</evidence>
<dbReference type="InterPro" id="IPR027417">
    <property type="entry name" value="P-loop_NTPase"/>
</dbReference>
<evidence type="ECO:0000256" key="4">
    <source>
        <dbReference type="ARBA" id="ARBA00022475"/>
    </source>
</evidence>
<evidence type="ECO:0000256" key="3">
    <source>
        <dbReference type="ARBA" id="ARBA00022448"/>
    </source>
</evidence>
<dbReference type="KEGG" id="mcad:Pan265_22350"/>
<dbReference type="GO" id="GO:0005886">
    <property type="term" value="C:plasma membrane"/>
    <property type="evidence" value="ECO:0007669"/>
    <property type="project" value="UniProtKB-SubCell"/>
</dbReference>
<comment type="subcellular location">
    <subcellularLocation>
        <location evidence="1">Cell membrane</location>
        <topology evidence="1">Peripheral membrane protein</topology>
    </subcellularLocation>
</comment>
<evidence type="ECO:0000256" key="6">
    <source>
        <dbReference type="ARBA" id="ARBA00022840"/>
    </source>
</evidence>
<dbReference type="PANTHER" id="PTHR43166">
    <property type="entry name" value="AMINO ACID IMPORT ATP-BINDING PROTEIN"/>
    <property type="match status" value="1"/>
</dbReference>